<dbReference type="KEGG" id="dti:Desti_4942"/>
<evidence type="ECO:0000313" key="2">
    <source>
        <dbReference type="Proteomes" id="UP000006055"/>
    </source>
</evidence>
<dbReference type="HOGENOM" id="CLU_2665189_0_0_7"/>
<organism evidence="1 2">
    <name type="scientific">Desulfomonile tiedjei (strain ATCC 49306 / DSM 6799 / DCB-1)</name>
    <dbReference type="NCBI Taxonomy" id="706587"/>
    <lineage>
        <taxon>Bacteria</taxon>
        <taxon>Pseudomonadati</taxon>
        <taxon>Thermodesulfobacteriota</taxon>
        <taxon>Desulfomonilia</taxon>
        <taxon>Desulfomonilales</taxon>
        <taxon>Desulfomonilaceae</taxon>
        <taxon>Desulfomonile</taxon>
    </lineage>
</organism>
<reference evidence="2" key="1">
    <citation type="submission" date="2012-06" db="EMBL/GenBank/DDBJ databases">
        <title>Complete sequence of chromosome of Desulfomonile tiedjei DSM 6799.</title>
        <authorList>
            <person name="Lucas S."/>
            <person name="Copeland A."/>
            <person name="Lapidus A."/>
            <person name="Glavina del Rio T."/>
            <person name="Dalin E."/>
            <person name="Tice H."/>
            <person name="Bruce D."/>
            <person name="Goodwin L."/>
            <person name="Pitluck S."/>
            <person name="Peters L."/>
            <person name="Ovchinnikova G."/>
            <person name="Zeytun A."/>
            <person name="Lu M."/>
            <person name="Kyrpides N."/>
            <person name="Mavromatis K."/>
            <person name="Ivanova N."/>
            <person name="Brettin T."/>
            <person name="Detter J.C."/>
            <person name="Han C."/>
            <person name="Larimer F."/>
            <person name="Land M."/>
            <person name="Hauser L."/>
            <person name="Markowitz V."/>
            <person name="Cheng J.-F."/>
            <person name="Hugenholtz P."/>
            <person name="Woyke T."/>
            <person name="Wu D."/>
            <person name="Spring S."/>
            <person name="Schroeder M."/>
            <person name="Brambilla E."/>
            <person name="Klenk H.-P."/>
            <person name="Eisen J.A."/>
        </authorList>
    </citation>
    <scope>NUCLEOTIDE SEQUENCE [LARGE SCALE GENOMIC DNA]</scope>
    <source>
        <strain evidence="2">ATCC 49306 / DSM 6799 / DCB-1</strain>
    </source>
</reference>
<dbReference type="EMBL" id="CP003360">
    <property type="protein sequence ID" value="AFM27556.1"/>
    <property type="molecule type" value="Genomic_DNA"/>
</dbReference>
<evidence type="ECO:0000313" key="1">
    <source>
        <dbReference type="EMBL" id="AFM27556.1"/>
    </source>
</evidence>
<dbReference type="STRING" id="706587.Desti_4942"/>
<accession>I4CDB5</accession>
<dbReference type="Proteomes" id="UP000006055">
    <property type="component" value="Chromosome"/>
</dbReference>
<sequence>MPLTISPYHTSRTATGSPLKLNILKYHKNCDDLFRLLLHCCLEEISERLNPDALNGMTFRIQVGMDLAITLIRHA</sequence>
<protein>
    <submittedName>
        <fullName evidence="1">Uncharacterized protein</fullName>
    </submittedName>
</protein>
<proteinExistence type="predicted"/>
<keyword evidence="2" id="KW-1185">Reference proteome</keyword>
<dbReference type="AlphaFoldDB" id="I4CDB5"/>
<name>I4CDB5_DESTA</name>
<gene>
    <name evidence="1" type="ordered locus">Desti_4942</name>
</gene>